<gene>
    <name evidence="29" type="ORF">EUX98_g2031</name>
</gene>
<keyword evidence="13" id="KW-0443">Lipid metabolism</keyword>
<feature type="compositionally biased region" description="Low complexity" evidence="27">
    <location>
        <begin position="1"/>
        <end position="16"/>
    </location>
</feature>
<comment type="catalytic activity">
    <reaction evidence="24">
        <text>hexanoyl-CoA + oxidized [electron-transfer flavoprotein] + H(+) = (2E)-hexenoyl-CoA + reduced [electron-transfer flavoprotein]</text>
        <dbReference type="Rhea" id="RHEA:43464"/>
        <dbReference type="Rhea" id="RHEA-COMP:10685"/>
        <dbReference type="Rhea" id="RHEA-COMP:10686"/>
        <dbReference type="ChEBI" id="CHEBI:15378"/>
        <dbReference type="ChEBI" id="CHEBI:57692"/>
        <dbReference type="ChEBI" id="CHEBI:58307"/>
        <dbReference type="ChEBI" id="CHEBI:62077"/>
        <dbReference type="ChEBI" id="CHEBI:62620"/>
    </reaction>
    <physiologicalReaction direction="left-to-right" evidence="24">
        <dbReference type="Rhea" id="RHEA:43465"/>
    </physiologicalReaction>
</comment>
<dbReference type="FunFam" id="1.10.540.10:FF:000012">
    <property type="entry name" value="Acyl-CoA dehydrogenase short/branched chain"/>
    <property type="match status" value="1"/>
</dbReference>
<name>A0A4S4N013_9APHY</name>
<evidence type="ECO:0000256" key="15">
    <source>
        <dbReference type="ARBA" id="ARBA00037895"/>
    </source>
</evidence>
<keyword evidence="11" id="KW-0007">Acetylation</keyword>
<evidence type="ECO:0000256" key="3">
    <source>
        <dbReference type="ARBA" id="ARBA00005198"/>
    </source>
</evidence>
<dbReference type="SUPFAM" id="SSF54928">
    <property type="entry name" value="RNA-binding domain, RBD"/>
    <property type="match status" value="1"/>
</dbReference>
<dbReference type="GO" id="GO:0003853">
    <property type="term" value="F:short-chain 2-methyl fatty acyl-CoA dehydrogenase activity"/>
    <property type="evidence" value="ECO:0007669"/>
    <property type="project" value="UniProtKB-EC"/>
</dbReference>
<dbReference type="Pfam" id="PF00441">
    <property type="entry name" value="Acyl-CoA_dh_1"/>
    <property type="match status" value="1"/>
</dbReference>
<dbReference type="InterPro" id="IPR009100">
    <property type="entry name" value="AcylCoA_DH/oxidase_NM_dom_sf"/>
</dbReference>
<dbReference type="SUPFAM" id="SSF56300">
    <property type="entry name" value="Metallo-dependent phosphatases"/>
    <property type="match status" value="1"/>
</dbReference>
<evidence type="ECO:0000256" key="14">
    <source>
        <dbReference type="ARBA" id="ARBA00023128"/>
    </source>
</evidence>
<proteinExistence type="inferred from homology"/>
<dbReference type="GO" id="GO:0005759">
    <property type="term" value="C:mitochondrial matrix"/>
    <property type="evidence" value="ECO:0007669"/>
    <property type="project" value="UniProtKB-SubCell"/>
</dbReference>
<comment type="catalytic activity">
    <reaction evidence="20">
        <text>2-methylbutanoyl-CoA + oxidized [electron-transfer flavoprotein] + H(+) = (2E)-2-methylbut-2-enoyl-CoA + reduced [electron-transfer flavoprotein]</text>
        <dbReference type="Rhea" id="RHEA:43780"/>
        <dbReference type="Rhea" id="RHEA-COMP:10685"/>
        <dbReference type="Rhea" id="RHEA-COMP:10686"/>
        <dbReference type="ChEBI" id="CHEBI:15378"/>
        <dbReference type="ChEBI" id="CHEBI:57336"/>
        <dbReference type="ChEBI" id="CHEBI:57337"/>
        <dbReference type="ChEBI" id="CHEBI:57692"/>
        <dbReference type="ChEBI" id="CHEBI:58307"/>
        <dbReference type="EC" id="1.3.8.5"/>
    </reaction>
    <physiologicalReaction direction="left-to-right" evidence="20">
        <dbReference type="Rhea" id="RHEA:43781"/>
    </physiologicalReaction>
</comment>
<dbReference type="InterPro" id="IPR046373">
    <property type="entry name" value="Acyl-CoA_Oxase/DH_mid-dom_sf"/>
</dbReference>
<dbReference type="InterPro" id="IPR035979">
    <property type="entry name" value="RBD_domain_sf"/>
</dbReference>
<keyword evidence="10" id="KW-0809">Transit peptide</keyword>
<comment type="subcellular location">
    <subcellularLocation>
        <location evidence="2">Mitochondrion matrix</location>
    </subcellularLocation>
</comment>
<evidence type="ECO:0000256" key="4">
    <source>
        <dbReference type="ARBA" id="ARBA00009347"/>
    </source>
</evidence>
<evidence type="ECO:0000256" key="27">
    <source>
        <dbReference type="SAM" id="MobiDB-lite"/>
    </source>
</evidence>
<dbReference type="Gene3D" id="3.30.70.330">
    <property type="match status" value="1"/>
</dbReference>
<dbReference type="SUPFAM" id="SSF47203">
    <property type="entry name" value="Acyl-CoA dehydrogenase C-terminal domain-like"/>
    <property type="match status" value="1"/>
</dbReference>
<evidence type="ECO:0000256" key="8">
    <source>
        <dbReference type="ARBA" id="ARBA00022827"/>
    </source>
</evidence>
<comment type="pathway">
    <text evidence="3">Lipid metabolism; mitochondrial fatty acid beta-oxidation.</text>
</comment>
<dbReference type="EC" id="1.3.8.5" evidence="16"/>
<dbReference type="InterPro" id="IPR037069">
    <property type="entry name" value="AcylCoA_DH/ox_N_sf"/>
</dbReference>
<evidence type="ECO:0000313" key="30">
    <source>
        <dbReference type="Proteomes" id="UP000308730"/>
    </source>
</evidence>
<evidence type="ECO:0000256" key="26">
    <source>
        <dbReference type="ARBA" id="ARBA00051903"/>
    </source>
</evidence>
<organism evidence="29 30">
    <name type="scientific">Antrodiella citrinella</name>
    <dbReference type="NCBI Taxonomy" id="2447956"/>
    <lineage>
        <taxon>Eukaryota</taxon>
        <taxon>Fungi</taxon>
        <taxon>Dikarya</taxon>
        <taxon>Basidiomycota</taxon>
        <taxon>Agaricomycotina</taxon>
        <taxon>Agaricomycetes</taxon>
        <taxon>Polyporales</taxon>
        <taxon>Steccherinaceae</taxon>
        <taxon>Antrodiella</taxon>
    </lineage>
</organism>
<dbReference type="InterPro" id="IPR006091">
    <property type="entry name" value="Acyl-CoA_Oxase/DH_mid-dom"/>
</dbReference>
<dbReference type="InterPro" id="IPR012677">
    <property type="entry name" value="Nucleotide-bd_a/b_plait_sf"/>
</dbReference>
<keyword evidence="9" id="KW-0276">Fatty acid metabolism</keyword>
<comment type="catalytic activity">
    <reaction evidence="22">
        <text>(2R)-2-methylbutanoyl-CoA + oxidized [electron-transfer flavoprotein] + H(+) = ethylacryloyl-CoA + reduced [electron-transfer flavoprotein]</text>
        <dbReference type="Rhea" id="RHEA:65296"/>
        <dbReference type="Rhea" id="RHEA-COMP:10685"/>
        <dbReference type="Rhea" id="RHEA-COMP:10686"/>
        <dbReference type="ChEBI" id="CHEBI:15378"/>
        <dbReference type="ChEBI" id="CHEBI:57692"/>
        <dbReference type="ChEBI" id="CHEBI:58307"/>
        <dbReference type="ChEBI" id="CHEBI:156439"/>
        <dbReference type="ChEBI" id="CHEBI:156440"/>
    </reaction>
    <physiologicalReaction direction="left-to-right" evidence="22">
        <dbReference type="Rhea" id="RHEA:65297"/>
    </physiologicalReaction>
</comment>
<dbReference type="EMBL" id="SGPM01000028">
    <property type="protein sequence ID" value="THH32164.1"/>
    <property type="molecule type" value="Genomic_DNA"/>
</dbReference>
<evidence type="ECO:0000256" key="9">
    <source>
        <dbReference type="ARBA" id="ARBA00022832"/>
    </source>
</evidence>
<evidence type="ECO:0000256" key="17">
    <source>
        <dbReference type="ARBA" id="ARBA00039850"/>
    </source>
</evidence>
<comment type="caution">
    <text evidence="29">The sequence shown here is derived from an EMBL/GenBank/DDBJ whole genome shotgun (WGS) entry which is preliminary data.</text>
</comment>
<evidence type="ECO:0000256" key="21">
    <source>
        <dbReference type="ARBA" id="ARBA00048307"/>
    </source>
</evidence>
<sequence length="1053" mass="114803">MQSISRPTSTSTRPAASPNPRPQHPLNNQTKVFDTAHGRLLCIADIRGRLSALNDLAREANASAIIHTGDFGFFETSSLDRINDRTLRHLTMYSPLIPAAQRTHLLSPENTTSTIRSTVTISLLSEFPLLLSGQIKLQIPVYTVWGACEDVTVLEKFRAGTYDIENLHVLDEATTRCLDLGGVKLRLLGLGGALVPHKMFDNGDGVATIAGGQGTMWTTALQMGELVDTAQRVFDPTETRLLVTHASPGREGIMAQLALVLKADLTISAGLHFRYASSYNEFSVQGDFDGFRHKLMVGKEGFDKVWESVKNQVDAVIDEHQRVLLDKALSVLDRLPPAMNQPIPNGHLPAEEPAWKNCWNWNLCDAAYGSLVLDIKDGRVSAELKSQGFNYAYRRTASPSTIAPTPNSTSSALPAGRNSETPGLSTRGSGTPVTNDRPLPPHLSNNKSTPSTPPLPSSTPETPKDTKPNGSFSSAEKAEKERAKRERKKERKQQEKAEREAATKGGASGQTSPVVGEREEGASQPSAAVPQSGKATPEISVPAPGDARHLEDGLASPDTESTGARTPTSRRTQRNPWTIFMRLNVSANEQEIRDFFGESKSSITKVSYPMNFAGKAQKMAYIEFGDEEGMKAGLEKHAELLKGTVPEVKQATDKESRNAEVTPALRASRALRFRAALSAHTRSMSSTQPALRSLDAFTDEEQMLRETVVRFAEEVVAPKVRDMDENESMDPEVIQGLFDTGLMGIETSEELGGAGFGFTSAIIAIEELAKVDPSVSVMCDVHNTLVNTVIRKYGTQAQQEKYLPRLAGSELGAKKDGNSWVLNGSKMWITNSYEANVFLIFANIDPSKGYKGITCFIAEKDMGVQIAKKEQKLGIRASSTCTLNFDDLKIPEENVIGEIGKGYKIAIEILNEGRIGIAAQMLGLAQGAFNKAVPYTYQRSQFGQPIGTFQGMAFQIAQAAIDIESARLLTYNAARRKEEGLDFTKEAAMAKYWASVVAQKVSGSAIEWAGGVGFTRETGIEKFWRDSKIGAIYEGTSNIQLQTIAKFIQKQHS</sequence>
<evidence type="ECO:0000256" key="25">
    <source>
        <dbReference type="ARBA" id="ARBA00049552"/>
    </source>
</evidence>
<evidence type="ECO:0000256" key="22">
    <source>
        <dbReference type="ARBA" id="ARBA00048592"/>
    </source>
</evidence>
<evidence type="ECO:0000256" key="6">
    <source>
        <dbReference type="ARBA" id="ARBA00022553"/>
    </source>
</evidence>
<evidence type="ECO:0000256" key="11">
    <source>
        <dbReference type="ARBA" id="ARBA00022990"/>
    </source>
</evidence>
<evidence type="ECO:0000256" key="7">
    <source>
        <dbReference type="ARBA" id="ARBA00022630"/>
    </source>
</evidence>
<feature type="region of interest" description="Disordered" evidence="27">
    <location>
        <begin position="398"/>
        <end position="576"/>
    </location>
</feature>
<feature type="domain" description="RRM" evidence="28">
    <location>
        <begin position="578"/>
        <end position="649"/>
    </location>
</feature>
<feature type="region of interest" description="Disordered" evidence="27">
    <location>
        <begin position="1"/>
        <end position="29"/>
    </location>
</feature>
<dbReference type="SMART" id="SM00360">
    <property type="entry name" value="RRM"/>
    <property type="match status" value="1"/>
</dbReference>
<protein>
    <recommendedName>
        <fullName evidence="17">Short/branched chain specific acyl-CoA dehydrogenase, mitochondrial</fullName>
        <ecNumber evidence="16">1.3.8.5</ecNumber>
    </recommendedName>
    <alternativeName>
        <fullName evidence="19">2-methyl branched chain acyl-CoA dehydrogenase</fullName>
    </alternativeName>
    <alternativeName>
        <fullName evidence="18">2-methylbutyryl-coenzyme A dehydrogenase</fullName>
    </alternativeName>
</protein>
<evidence type="ECO:0000256" key="2">
    <source>
        <dbReference type="ARBA" id="ARBA00004305"/>
    </source>
</evidence>
<keyword evidence="8" id="KW-0274">FAD</keyword>
<dbReference type="AlphaFoldDB" id="A0A4S4N013"/>
<evidence type="ECO:0000313" key="29">
    <source>
        <dbReference type="EMBL" id="THH32164.1"/>
    </source>
</evidence>
<dbReference type="InterPro" id="IPR009075">
    <property type="entry name" value="AcylCo_DH/oxidase_C"/>
</dbReference>
<dbReference type="InterPro" id="IPR013786">
    <property type="entry name" value="AcylCoA_DH/ox_N"/>
</dbReference>
<keyword evidence="12" id="KW-0560">Oxidoreductase</keyword>
<comment type="cofactor">
    <cofactor evidence="1">
        <name>FAD</name>
        <dbReference type="ChEBI" id="CHEBI:57692"/>
    </cofactor>
</comment>
<evidence type="ECO:0000256" key="10">
    <source>
        <dbReference type="ARBA" id="ARBA00022946"/>
    </source>
</evidence>
<dbReference type="InterPro" id="IPR036250">
    <property type="entry name" value="AcylCo_DH-like_C"/>
</dbReference>
<accession>A0A4S4N013</accession>
<evidence type="ECO:0000256" key="24">
    <source>
        <dbReference type="ARBA" id="ARBA00049192"/>
    </source>
</evidence>
<dbReference type="InterPro" id="IPR018829">
    <property type="entry name" value="DUF2433"/>
</dbReference>
<dbReference type="FunFam" id="2.40.110.10:FF:000001">
    <property type="entry name" value="Acyl-CoA dehydrogenase, mitochondrial"/>
    <property type="match status" value="1"/>
</dbReference>
<dbReference type="PANTHER" id="PTHR43884:SF1">
    <property type="entry name" value="SHORT_BRANCHED CHAIN SPECIFIC ACYL-COA DEHYDROGENASE, MITOCHONDRIAL"/>
    <property type="match status" value="1"/>
</dbReference>
<keyword evidence="14" id="KW-0496">Mitochondrion</keyword>
<dbReference type="InterPro" id="IPR029052">
    <property type="entry name" value="Metallo-depent_PP-like"/>
</dbReference>
<comment type="catalytic activity">
    <reaction evidence="25">
        <text>(2S)-2-methylbutanoyl-CoA + oxidized [electron-transfer flavoprotein] + H(+) = (2E)-2-methylbut-2-enoyl-CoA + reduced [electron-transfer flavoprotein]</text>
        <dbReference type="Rhea" id="RHEA:48256"/>
        <dbReference type="Rhea" id="RHEA-COMP:10685"/>
        <dbReference type="Rhea" id="RHEA-COMP:10686"/>
        <dbReference type="ChEBI" id="CHEBI:15378"/>
        <dbReference type="ChEBI" id="CHEBI:57337"/>
        <dbReference type="ChEBI" id="CHEBI:57692"/>
        <dbReference type="ChEBI" id="CHEBI:58307"/>
        <dbReference type="ChEBI" id="CHEBI:88166"/>
    </reaction>
    <physiologicalReaction direction="left-to-right" evidence="25">
        <dbReference type="Rhea" id="RHEA:48257"/>
    </physiologicalReaction>
</comment>
<evidence type="ECO:0000256" key="23">
    <source>
        <dbReference type="ARBA" id="ARBA00049096"/>
    </source>
</evidence>
<dbReference type="Pfam" id="PF02771">
    <property type="entry name" value="Acyl-CoA_dh_N"/>
    <property type="match status" value="1"/>
</dbReference>
<evidence type="ECO:0000256" key="1">
    <source>
        <dbReference type="ARBA" id="ARBA00001974"/>
    </source>
</evidence>
<dbReference type="Gene3D" id="2.40.110.10">
    <property type="entry name" value="Butyryl-CoA Dehydrogenase, subunit A, domain 2"/>
    <property type="match status" value="1"/>
</dbReference>
<dbReference type="GO" id="GO:0003723">
    <property type="term" value="F:RNA binding"/>
    <property type="evidence" value="ECO:0007669"/>
    <property type="project" value="InterPro"/>
</dbReference>
<evidence type="ECO:0000256" key="5">
    <source>
        <dbReference type="ARBA" id="ARBA00011881"/>
    </source>
</evidence>
<dbReference type="GO" id="GO:0006631">
    <property type="term" value="P:fatty acid metabolic process"/>
    <property type="evidence" value="ECO:0007669"/>
    <property type="project" value="UniProtKB-KW"/>
</dbReference>
<dbReference type="Proteomes" id="UP000308730">
    <property type="component" value="Unassembled WGS sequence"/>
</dbReference>
<evidence type="ECO:0000256" key="19">
    <source>
        <dbReference type="ARBA" id="ARBA00042821"/>
    </source>
</evidence>
<dbReference type="Pfam" id="PF10360">
    <property type="entry name" value="DUF2433"/>
    <property type="match status" value="1"/>
</dbReference>
<dbReference type="InterPro" id="IPR000504">
    <property type="entry name" value="RRM_dom"/>
</dbReference>
<dbReference type="PROSITE" id="PS00073">
    <property type="entry name" value="ACYL_COA_DH_2"/>
    <property type="match status" value="1"/>
</dbReference>
<feature type="compositionally biased region" description="Polar residues" evidence="27">
    <location>
        <begin position="558"/>
        <end position="576"/>
    </location>
</feature>
<comment type="catalytic activity">
    <reaction evidence="21">
        <text>valproyl-CoA + oxidized [electron-transfer flavoprotein] + H(+) = (2E)-2-propylpent-2-enoyl-CoA + reduced [electron-transfer flavoprotein]</text>
        <dbReference type="Rhea" id="RHEA:65344"/>
        <dbReference type="Rhea" id="RHEA-COMP:10685"/>
        <dbReference type="Rhea" id="RHEA-COMP:10686"/>
        <dbReference type="ChEBI" id="CHEBI:15378"/>
        <dbReference type="ChEBI" id="CHEBI:57692"/>
        <dbReference type="ChEBI" id="CHEBI:58307"/>
        <dbReference type="ChEBI" id="CHEBI:156457"/>
        <dbReference type="ChEBI" id="CHEBI:156458"/>
    </reaction>
    <physiologicalReaction direction="left-to-right" evidence="21">
        <dbReference type="Rhea" id="RHEA:65345"/>
    </physiologicalReaction>
</comment>
<comment type="similarity">
    <text evidence="4">Belongs to the acyl-CoA dehydrogenase family.</text>
</comment>
<feature type="compositionally biased region" description="Polar residues" evidence="27">
    <location>
        <begin position="398"/>
        <end position="434"/>
    </location>
</feature>
<dbReference type="GO" id="GO:0046395">
    <property type="term" value="P:carboxylic acid catabolic process"/>
    <property type="evidence" value="ECO:0007669"/>
    <property type="project" value="UniProtKB-ARBA"/>
</dbReference>
<dbReference type="Pfam" id="PF02770">
    <property type="entry name" value="Acyl-CoA_dh_M"/>
    <property type="match status" value="1"/>
</dbReference>
<evidence type="ECO:0000256" key="16">
    <source>
        <dbReference type="ARBA" id="ARBA00039036"/>
    </source>
</evidence>
<comment type="catalytic activity">
    <reaction evidence="26">
        <text>2-methylpropanoyl-CoA + oxidized [electron-transfer flavoprotein] + H(+) = 2-methylpropenoyl-CoA + reduced [electron-transfer flavoprotein]</text>
        <dbReference type="Rhea" id="RHEA:44180"/>
        <dbReference type="Rhea" id="RHEA-COMP:10685"/>
        <dbReference type="Rhea" id="RHEA-COMP:10686"/>
        <dbReference type="ChEBI" id="CHEBI:15378"/>
        <dbReference type="ChEBI" id="CHEBI:57338"/>
        <dbReference type="ChEBI" id="CHEBI:57692"/>
        <dbReference type="ChEBI" id="CHEBI:58307"/>
        <dbReference type="ChEBI" id="CHEBI:62500"/>
    </reaction>
    <physiologicalReaction direction="left-to-right" evidence="26">
        <dbReference type="Rhea" id="RHEA:44181"/>
    </physiologicalReaction>
</comment>
<dbReference type="InterPro" id="IPR006089">
    <property type="entry name" value="Acyl-CoA_DH_CS"/>
</dbReference>
<evidence type="ECO:0000256" key="12">
    <source>
        <dbReference type="ARBA" id="ARBA00023002"/>
    </source>
</evidence>
<evidence type="ECO:0000256" key="20">
    <source>
        <dbReference type="ARBA" id="ARBA00048235"/>
    </source>
</evidence>
<comment type="subunit">
    <text evidence="5">Homotetramer.</text>
</comment>
<dbReference type="GO" id="GO:0050660">
    <property type="term" value="F:flavin adenine dinucleotide binding"/>
    <property type="evidence" value="ECO:0007669"/>
    <property type="project" value="InterPro"/>
</dbReference>
<dbReference type="PANTHER" id="PTHR43884">
    <property type="entry name" value="ACYL-COA DEHYDROGENASE"/>
    <property type="match status" value="1"/>
</dbReference>
<keyword evidence="7" id="KW-0285">Flavoprotein</keyword>
<comment type="pathway">
    <text evidence="15">Amino-acid degradation; L-isoleucine degradation.</text>
</comment>
<dbReference type="OrthoDB" id="3918848at2759"/>
<evidence type="ECO:0000256" key="13">
    <source>
        <dbReference type="ARBA" id="ARBA00023098"/>
    </source>
</evidence>
<keyword evidence="6" id="KW-0597">Phosphoprotein</keyword>
<feature type="compositionally biased region" description="Basic and acidic residues" evidence="27">
    <location>
        <begin position="492"/>
        <end position="502"/>
    </location>
</feature>
<comment type="catalytic activity">
    <reaction evidence="23">
        <text>butanoyl-CoA + oxidized [electron-transfer flavoprotein] + H(+) = (2E)-butenoyl-CoA + reduced [electron-transfer flavoprotein]</text>
        <dbReference type="Rhea" id="RHEA:24004"/>
        <dbReference type="Rhea" id="RHEA-COMP:10685"/>
        <dbReference type="Rhea" id="RHEA-COMP:10686"/>
        <dbReference type="ChEBI" id="CHEBI:15378"/>
        <dbReference type="ChEBI" id="CHEBI:57332"/>
        <dbReference type="ChEBI" id="CHEBI:57371"/>
        <dbReference type="ChEBI" id="CHEBI:57692"/>
        <dbReference type="ChEBI" id="CHEBI:58307"/>
    </reaction>
    <physiologicalReaction direction="left-to-right" evidence="23">
        <dbReference type="Rhea" id="RHEA:24005"/>
    </physiologicalReaction>
</comment>
<dbReference type="Gene3D" id="1.10.540.10">
    <property type="entry name" value="Acyl-CoA dehydrogenase/oxidase, N-terminal domain"/>
    <property type="match status" value="1"/>
</dbReference>
<dbReference type="SUPFAM" id="SSF56645">
    <property type="entry name" value="Acyl-CoA dehydrogenase NM domain-like"/>
    <property type="match status" value="1"/>
</dbReference>
<keyword evidence="30" id="KW-1185">Reference proteome</keyword>
<dbReference type="Gene3D" id="1.20.140.10">
    <property type="entry name" value="Butyryl-CoA Dehydrogenase, subunit A, domain 3"/>
    <property type="match status" value="1"/>
</dbReference>
<dbReference type="FunFam" id="1.20.140.10:FF:000002">
    <property type="entry name" value="Acyl-CoA dehydrogenase short/branched chain"/>
    <property type="match status" value="1"/>
</dbReference>
<evidence type="ECO:0000256" key="18">
    <source>
        <dbReference type="ARBA" id="ARBA00041537"/>
    </source>
</evidence>
<evidence type="ECO:0000259" key="28">
    <source>
        <dbReference type="SMART" id="SM00360"/>
    </source>
</evidence>
<reference evidence="29 30" key="1">
    <citation type="submission" date="2019-02" db="EMBL/GenBank/DDBJ databases">
        <title>Genome sequencing of the rare red list fungi Antrodiella citrinella (Flaviporus citrinellus).</title>
        <authorList>
            <person name="Buettner E."/>
            <person name="Kellner H."/>
        </authorList>
    </citation>
    <scope>NUCLEOTIDE SEQUENCE [LARGE SCALE GENOMIC DNA]</scope>
    <source>
        <strain evidence="29 30">DSM 108506</strain>
    </source>
</reference>